<accession>A0A7D9D229</accession>
<dbReference type="PANTHER" id="PTHR12993:SF30">
    <property type="entry name" value="N-ACETYL-ALPHA-D-GLUCOSAMINYL L-MALATE DEACETYLASE 1"/>
    <property type="match status" value="1"/>
</dbReference>
<name>A0A7D9D229_9GAMM</name>
<proteinExistence type="predicted"/>
<evidence type="ECO:0000313" key="1">
    <source>
        <dbReference type="EMBL" id="VUX54823.1"/>
    </source>
</evidence>
<organism evidence="1">
    <name type="scientific">uncultured Woeseiaceae bacterium</name>
    <dbReference type="NCBI Taxonomy" id="1983305"/>
    <lineage>
        <taxon>Bacteria</taxon>
        <taxon>Pseudomonadati</taxon>
        <taxon>Pseudomonadota</taxon>
        <taxon>Gammaproteobacteria</taxon>
        <taxon>Woeseiales</taxon>
        <taxon>Woeseiaceae</taxon>
        <taxon>environmental samples</taxon>
    </lineage>
</organism>
<dbReference type="SUPFAM" id="SSF102588">
    <property type="entry name" value="LmbE-like"/>
    <property type="match status" value="1"/>
</dbReference>
<gene>
    <name evidence="1" type="ORF">JTBB02_V1_10002</name>
</gene>
<dbReference type="Gene3D" id="3.40.50.10320">
    <property type="entry name" value="LmbE-like"/>
    <property type="match status" value="1"/>
</dbReference>
<dbReference type="InterPro" id="IPR003737">
    <property type="entry name" value="GlcNAc_PI_deacetylase-related"/>
</dbReference>
<dbReference type="InterPro" id="IPR024078">
    <property type="entry name" value="LmbE-like_dom_sf"/>
</dbReference>
<dbReference type="Pfam" id="PF02585">
    <property type="entry name" value="PIG-L"/>
    <property type="match status" value="1"/>
</dbReference>
<dbReference type="PANTHER" id="PTHR12993">
    <property type="entry name" value="N-ACETYLGLUCOSAMINYL-PHOSPHATIDYLINOSITOL DE-N-ACETYLASE-RELATED"/>
    <property type="match status" value="1"/>
</dbReference>
<reference evidence="1" key="1">
    <citation type="submission" date="2019-07" db="EMBL/GenBank/DDBJ databases">
        <authorList>
            <person name="Weber M."/>
            <person name="Kostadinov I."/>
            <person name="Kostadinov D I."/>
        </authorList>
    </citation>
    <scope>NUCLEOTIDE SEQUENCE</scope>
    <source>
        <strain evidence="1">Gfbio:sag-sample-b02:053724c1-46a9-4a36-b237-ea2bf867836b</strain>
    </source>
</reference>
<dbReference type="GO" id="GO:0016811">
    <property type="term" value="F:hydrolase activity, acting on carbon-nitrogen (but not peptide) bonds, in linear amides"/>
    <property type="evidence" value="ECO:0007669"/>
    <property type="project" value="TreeGrafter"/>
</dbReference>
<dbReference type="EMBL" id="LR633966">
    <property type="protein sequence ID" value="VUX54823.1"/>
    <property type="molecule type" value="Genomic_DNA"/>
</dbReference>
<dbReference type="AlphaFoldDB" id="A0A7D9D229"/>
<sequence>MATILVIAPHPDDEVLGAGGFIRKSHTRGDTVVVLTVSGHLPPLFTRESYDTTVREAQAAHKILGVDSSPYLEIPATLVATTPVNELNGRILEIVEEYRPQTVLCPYPDRHVDHRAVFDSAMVATRPIGVGASIELVAAYETLSETHWNAPHIEPNFTPTWVVNVSEQIEEKLAALACFESQVAAFPHPRSVEAARSLAMFRGTQAGFAYGEAYHVIRMCS</sequence>
<protein>
    <submittedName>
        <fullName evidence="1">LmbE family protein</fullName>
    </submittedName>
</protein>